<dbReference type="PANTHER" id="PTHR35737">
    <property type="entry name" value="CRYPTIC LOCI REGULATOR"/>
    <property type="match status" value="1"/>
</dbReference>
<feature type="region of interest" description="Disordered" evidence="1">
    <location>
        <begin position="83"/>
        <end position="120"/>
    </location>
</feature>
<comment type="caution">
    <text evidence="2">The sequence shown here is derived from an EMBL/GenBank/DDBJ whole genome shotgun (WGS) entry which is preliminary data.</text>
</comment>
<accession>A0AAN7L0J9</accession>
<evidence type="ECO:0000313" key="2">
    <source>
        <dbReference type="EMBL" id="KAK4772372.1"/>
    </source>
</evidence>
<evidence type="ECO:0000256" key="1">
    <source>
        <dbReference type="SAM" id="MobiDB-lite"/>
    </source>
</evidence>
<name>A0AAN7L0J9_TRANT</name>
<reference evidence="2 3" key="1">
    <citation type="journal article" date="2023" name="Hortic Res">
        <title>Pangenome of water caltrop reveals structural variations and asymmetric subgenome divergence after allopolyploidization.</title>
        <authorList>
            <person name="Zhang X."/>
            <person name="Chen Y."/>
            <person name="Wang L."/>
            <person name="Yuan Y."/>
            <person name="Fang M."/>
            <person name="Shi L."/>
            <person name="Lu R."/>
            <person name="Comes H.P."/>
            <person name="Ma Y."/>
            <person name="Chen Y."/>
            <person name="Huang G."/>
            <person name="Zhou Y."/>
            <person name="Zheng Z."/>
            <person name="Qiu Y."/>
        </authorList>
    </citation>
    <scope>NUCLEOTIDE SEQUENCE [LARGE SCALE GENOMIC DNA]</scope>
    <source>
        <strain evidence="2">F231</strain>
    </source>
</reference>
<organism evidence="2 3">
    <name type="scientific">Trapa natans</name>
    <name type="common">Water chestnut</name>
    <dbReference type="NCBI Taxonomy" id="22666"/>
    <lineage>
        <taxon>Eukaryota</taxon>
        <taxon>Viridiplantae</taxon>
        <taxon>Streptophyta</taxon>
        <taxon>Embryophyta</taxon>
        <taxon>Tracheophyta</taxon>
        <taxon>Spermatophyta</taxon>
        <taxon>Magnoliopsida</taxon>
        <taxon>eudicotyledons</taxon>
        <taxon>Gunneridae</taxon>
        <taxon>Pentapetalae</taxon>
        <taxon>rosids</taxon>
        <taxon>malvids</taxon>
        <taxon>Myrtales</taxon>
        <taxon>Lythraceae</taxon>
        <taxon>Trapa</taxon>
    </lineage>
</organism>
<dbReference type="EMBL" id="JAXQNO010000020">
    <property type="protein sequence ID" value="KAK4772372.1"/>
    <property type="molecule type" value="Genomic_DNA"/>
</dbReference>
<keyword evidence="3" id="KW-1185">Reference proteome</keyword>
<dbReference type="AlphaFoldDB" id="A0AAN7L0J9"/>
<dbReference type="PANTHER" id="PTHR35737:SF1">
    <property type="entry name" value="CRYPTIC LOCI REGULATOR"/>
    <property type="match status" value="1"/>
</dbReference>
<feature type="region of interest" description="Disordered" evidence="1">
    <location>
        <begin position="27"/>
        <end position="52"/>
    </location>
</feature>
<sequence length="186" mass="21152">MDLATAGGSDDEWELCNDDGFIYKRKKRRLDPSSTARPSADSGDEEEKFRRDRRKRTLLKIRERYQKELFLWEHLSNTCRAMQDSAEQIQREREDVGVEEERDGGGRSAGMPPEEGLSGGETGLQALIDSMLLKVEAQEAIIQDASNLCDIAESLCRVHEDEFRQYLIDLPIWASPQDLMAALSDD</sequence>
<gene>
    <name evidence="2" type="ORF">SAY86_014147</name>
</gene>
<protein>
    <submittedName>
        <fullName evidence="2">Uncharacterized protein</fullName>
    </submittedName>
</protein>
<evidence type="ECO:0000313" key="3">
    <source>
        <dbReference type="Proteomes" id="UP001346149"/>
    </source>
</evidence>
<dbReference type="Proteomes" id="UP001346149">
    <property type="component" value="Unassembled WGS sequence"/>
</dbReference>
<proteinExistence type="predicted"/>